<accession>M5ECJ9</accession>
<reference evidence="3" key="1">
    <citation type="journal article" date="2017" name="Nucleic Acids Res.">
        <title>Proteogenomics produces comprehensive and highly accurate protein-coding gene annotation in a complete genome assembly of Malassezia sympodialis.</title>
        <authorList>
            <person name="Zhu Y."/>
            <person name="Engstroem P.G."/>
            <person name="Tellgren-Roth C."/>
            <person name="Baudo C.D."/>
            <person name="Kennell J.C."/>
            <person name="Sun S."/>
            <person name="Billmyre R.B."/>
            <person name="Schroeder M.S."/>
            <person name="Andersson A."/>
            <person name="Holm T."/>
            <person name="Sigurgeirsson B."/>
            <person name="Wu G."/>
            <person name="Sankaranarayanan S.R."/>
            <person name="Siddharthan R."/>
            <person name="Sanyal K."/>
            <person name="Lundeberg J."/>
            <person name="Nystedt B."/>
            <person name="Boekhout T."/>
            <person name="Dawson T.L. Jr."/>
            <person name="Heitman J."/>
            <person name="Scheynius A."/>
            <person name="Lehtioe J."/>
        </authorList>
    </citation>
    <scope>NUCLEOTIDE SEQUENCE [LARGE SCALE GENOMIC DNA]</scope>
    <source>
        <strain evidence="3">ATCC 42132</strain>
    </source>
</reference>
<dbReference type="RefSeq" id="XP_018741355.1">
    <property type="nucleotide sequence ID" value="XM_018884724.1"/>
</dbReference>
<dbReference type="PANTHER" id="PTHR47636:SF1">
    <property type="entry name" value="TRANSCRIPTIONAL REGULATORY PROTEIN RCO1"/>
    <property type="match status" value="1"/>
</dbReference>
<dbReference type="Proteomes" id="UP000186303">
    <property type="component" value="Chromosome 8"/>
</dbReference>
<dbReference type="AlphaFoldDB" id="M5ECJ9"/>
<dbReference type="PROSITE" id="PS50016">
    <property type="entry name" value="ZF_PHD_2"/>
    <property type="match status" value="1"/>
</dbReference>
<gene>
    <name evidence="2" type="ORF">MSYG_4437</name>
</gene>
<feature type="region of interest" description="Disordered" evidence="1">
    <location>
        <begin position="1"/>
        <end position="86"/>
    </location>
</feature>
<dbReference type="SUPFAM" id="SSF57903">
    <property type="entry name" value="FYVE/PHD zinc finger"/>
    <property type="match status" value="2"/>
</dbReference>
<dbReference type="EMBL" id="LT671828">
    <property type="protein sequence ID" value="SHO80082.1"/>
    <property type="molecule type" value="Genomic_DNA"/>
</dbReference>
<name>M5ECJ9_MALS4</name>
<dbReference type="KEGG" id="msym:MSY001_2853"/>
<feature type="compositionally biased region" description="Low complexity" evidence="1">
    <location>
        <begin position="46"/>
        <end position="57"/>
    </location>
</feature>
<organism evidence="2 3">
    <name type="scientific">Malassezia sympodialis (strain ATCC 42132)</name>
    <name type="common">Atopic eczema-associated yeast</name>
    <dbReference type="NCBI Taxonomy" id="1230383"/>
    <lineage>
        <taxon>Eukaryota</taxon>
        <taxon>Fungi</taxon>
        <taxon>Dikarya</taxon>
        <taxon>Basidiomycota</taxon>
        <taxon>Ustilaginomycotina</taxon>
        <taxon>Malasseziomycetes</taxon>
        <taxon>Malasseziales</taxon>
        <taxon>Malasseziaceae</taxon>
        <taxon>Malassezia</taxon>
    </lineage>
</organism>
<dbReference type="GO" id="GO:0006357">
    <property type="term" value="P:regulation of transcription by RNA polymerase II"/>
    <property type="evidence" value="ECO:0007669"/>
    <property type="project" value="TreeGrafter"/>
</dbReference>
<dbReference type="STRING" id="1230383.M5ECJ9"/>
<evidence type="ECO:0000313" key="2">
    <source>
        <dbReference type="EMBL" id="SHO80082.1"/>
    </source>
</evidence>
<feature type="compositionally biased region" description="Low complexity" evidence="1">
    <location>
        <begin position="75"/>
        <end position="86"/>
    </location>
</feature>
<dbReference type="Gene3D" id="3.30.40.10">
    <property type="entry name" value="Zinc/RING finger domain, C3HC4 (zinc finger)"/>
    <property type="match status" value="2"/>
</dbReference>
<dbReference type="InterPro" id="IPR001965">
    <property type="entry name" value="Znf_PHD"/>
</dbReference>
<dbReference type="SMART" id="SM00249">
    <property type="entry name" value="PHD"/>
    <property type="match status" value="2"/>
</dbReference>
<sequence>MDADTPPPVPAAAVPDLASGKHGASPLPATEILPSTGLAPVPVPAPESIEAAEAAPPARKRARGSTRRVPSRTLAPRVPAAPAAPGAAAATDLQAMGVPALLDDEDLDALNNDFCDACSGRGRFLCCDGCPRSFHFACVCPPLDVNEMPFPNGTLLPRQEAPPKDARAARALADDSWFCQVCFAERQPPAMPRGCGPFGMLLRQLATENPRMFALPADLRNYFKGVGTAPDGAYLDTTVQRPLKLNRQGFMEDRDPFLLRDKQGEPILCFCCGQSALPREAVTVRVGESIEMAERRAIAAAHAAGKTRASWADAPGRPMLSCDFCTLHWHLDCVQPALSSMPPATRRWRCPAHSSQGQPRMRIPRAPQAVQSVTVPPGAPLPRTKDALVDVVLDAHDRTFDAETGAGHSRAQPWEDVTVDTGTKRLRFRIPEKTIRLAFWAAARDRRRTAPRALPRAPRTPPLDILAQVALGAIPPPPAPAPLQPVPTPTGAALAEHAAALDASWAPNGQPFAPAERTSYARSEAEPLVPTPTDTLAAPRPPAEVENLYVYPAEIAELRALKRWVQQHGGWERMRDLYQTS</sequence>
<proteinExistence type="predicted"/>
<keyword evidence="3" id="KW-1185">Reference proteome</keyword>
<evidence type="ECO:0000256" key="1">
    <source>
        <dbReference type="SAM" id="MobiDB-lite"/>
    </source>
</evidence>
<dbReference type="InterPro" id="IPR013083">
    <property type="entry name" value="Znf_RING/FYVE/PHD"/>
</dbReference>
<dbReference type="OMA" id="TIRLAFW"/>
<dbReference type="InterPro" id="IPR019787">
    <property type="entry name" value="Znf_PHD-finger"/>
</dbReference>
<protein>
    <submittedName>
        <fullName evidence="2">Similar to S.cerevisiae protein RCO1 (Essential component of the Rpd3S histone deacetylase complex)</fullName>
    </submittedName>
</protein>
<dbReference type="GO" id="GO:0032221">
    <property type="term" value="C:Rpd3S complex"/>
    <property type="evidence" value="ECO:0007669"/>
    <property type="project" value="TreeGrafter"/>
</dbReference>
<dbReference type="Pfam" id="PF00628">
    <property type="entry name" value="PHD"/>
    <property type="match status" value="2"/>
</dbReference>
<dbReference type="HOGENOM" id="CLU_469344_0_0_1"/>
<feature type="compositionally biased region" description="Basic residues" evidence="1">
    <location>
        <begin position="58"/>
        <end position="70"/>
    </location>
</feature>
<dbReference type="PANTHER" id="PTHR47636">
    <property type="entry name" value="TRANSCRIPTIONAL REGULATORY PROTEIN RCO1"/>
    <property type="match status" value="1"/>
</dbReference>
<evidence type="ECO:0000313" key="3">
    <source>
        <dbReference type="Proteomes" id="UP000186303"/>
    </source>
</evidence>
<dbReference type="InterPro" id="IPR011011">
    <property type="entry name" value="Znf_FYVE_PHD"/>
</dbReference>
<dbReference type="PROSITE" id="PS01359">
    <property type="entry name" value="ZF_PHD_1"/>
    <property type="match status" value="1"/>
</dbReference>
<feature type="compositionally biased region" description="Pro residues" evidence="1">
    <location>
        <begin position="1"/>
        <end position="10"/>
    </location>
</feature>
<dbReference type="VEuPathDB" id="FungiDB:MSYG_4437"/>
<dbReference type="InterPro" id="IPR052819">
    <property type="entry name" value="Chromatin_regulatory_protein"/>
</dbReference>
<dbReference type="OrthoDB" id="5876363at2759"/>
<dbReference type="InterPro" id="IPR019786">
    <property type="entry name" value="Zinc_finger_PHD-type_CS"/>
</dbReference>
<dbReference type="CDD" id="cd15534">
    <property type="entry name" value="PHD2_PHF12_Rco1"/>
    <property type="match status" value="1"/>
</dbReference>